<dbReference type="GO" id="GO:0005184">
    <property type="term" value="F:neuropeptide hormone activity"/>
    <property type="evidence" value="ECO:0007669"/>
    <property type="project" value="InterPro"/>
</dbReference>
<name>A0A674JQK8_9SAUR</name>
<keyword evidence="3" id="KW-0964">Secreted</keyword>
<sequence length="140" mass="15182">MGEEVSVPAPGVLPPAYQTSAPSPCVGWARGLPGQSLPALGEAHWQQAPVLPQHRGQLPAITLLLTVLLLLVSHHTQLEELQDVLEKLQSKRISTWEKKYNQVPKCSIGQVCAVKKGARIGRLCDCPRGATCNTFLLKCL</sequence>
<keyword evidence="6" id="KW-1185">Reference proteome</keyword>
<dbReference type="InterPro" id="IPR009106">
    <property type="entry name" value="CART"/>
</dbReference>
<dbReference type="PANTHER" id="PTHR16655:SF5">
    <property type="entry name" value="COCAINE- AND AMPHETAMINE-REGULATED TRANSCRIPT 2-RELATED"/>
    <property type="match status" value="1"/>
</dbReference>
<dbReference type="Proteomes" id="UP000472274">
    <property type="component" value="Unplaced"/>
</dbReference>
<dbReference type="AlphaFoldDB" id="A0A674JQK8"/>
<proteinExistence type="inferred from homology"/>
<dbReference type="GO" id="GO:0009267">
    <property type="term" value="P:cellular response to starvation"/>
    <property type="evidence" value="ECO:0007669"/>
    <property type="project" value="InterPro"/>
</dbReference>
<dbReference type="GO" id="GO:0007186">
    <property type="term" value="P:G protein-coupled receptor signaling pathway"/>
    <property type="evidence" value="ECO:0007669"/>
    <property type="project" value="InterPro"/>
</dbReference>
<dbReference type="InterPro" id="IPR036722">
    <property type="entry name" value="CART_C_sf"/>
</dbReference>
<dbReference type="GO" id="GO:0008343">
    <property type="term" value="P:adult feeding behavior"/>
    <property type="evidence" value="ECO:0007669"/>
    <property type="project" value="InterPro"/>
</dbReference>
<keyword evidence="4" id="KW-1015">Disulfide bond</keyword>
<evidence type="ECO:0000256" key="2">
    <source>
        <dbReference type="ARBA" id="ARBA00005294"/>
    </source>
</evidence>
<dbReference type="Ensembl" id="ENSTMTT00000022268.1">
    <property type="protein sequence ID" value="ENSTMTP00000021504.1"/>
    <property type="gene ID" value="ENSTMTG00000015717.1"/>
</dbReference>
<evidence type="ECO:0000256" key="4">
    <source>
        <dbReference type="ARBA" id="ARBA00023157"/>
    </source>
</evidence>
<dbReference type="PANTHER" id="PTHR16655">
    <property type="entry name" value="COCAINE AND AMPHETAMINE REGULATED TRANSCRIPT PROTEIN"/>
    <property type="match status" value="1"/>
</dbReference>
<dbReference type="GO" id="GO:0043410">
    <property type="term" value="P:positive regulation of MAPK cascade"/>
    <property type="evidence" value="ECO:0007669"/>
    <property type="project" value="InterPro"/>
</dbReference>
<dbReference type="CDD" id="cd22741">
    <property type="entry name" value="CART_CTD-like"/>
    <property type="match status" value="1"/>
</dbReference>
<dbReference type="InParanoid" id="A0A674JQK8"/>
<dbReference type="Gene3D" id="4.10.40.30">
    <property type="entry name" value="CART, C-terminal domain"/>
    <property type="match status" value="1"/>
</dbReference>
<evidence type="ECO:0000313" key="6">
    <source>
        <dbReference type="Proteomes" id="UP000472274"/>
    </source>
</evidence>
<evidence type="ECO:0000313" key="5">
    <source>
        <dbReference type="Ensembl" id="ENSTMTP00000021504.1"/>
    </source>
</evidence>
<comment type="subcellular location">
    <subcellularLocation>
        <location evidence="1">Secreted</location>
    </subcellularLocation>
</comment>
<comment type="similarity">
    <text evidence="2">Belongs to the CART family.</text>
</comment>
<evidence type="ECO:0000256" key="1">
    <source>
        <dbReference type="ARBA" id="ARBA00004613"/>
    </source>
</evidence>
<evidence type="ECO:0000256" key="3">
    <source>
        <dbReference type="ARBA" id="ARBA00022525"/>
    </source>
</evidence>
<dbReference type="GeneTree" id="ENSGT00390000018319"/>
<organism evidence="5 6">
    <name type="scientific">Terrapene triunguis</name>
    <name type="common">Three-toed box turtle</name>
    <dbReference type="NCBI Taxonomy" id="2587831"/>
    <lineage>
        <taxon>Eukaryota</taxon>
        <taxon>Metazoa</taxon>
        <taxon>Chordata</taxon>
        <taxon>Craniata</taxon>
        <taxon>Vertebrata</taxon>
        <taxon>Euteleostomi</taxon>
        <taxon>Archelosauria</taxon>
        <taxon>Testudinata</taxon>
        <taxon>Testudines</taxon>
        <taxon>Cryptodira</taxon>
        <taxon>Durocryptodira</taxon>
        <taxon>Testudinoidea</taxon>
        <taxon>Emydidae</taxon>
        <taxon>Terrapene</taxon>
    </lineage>
</organism>
<dbReference type="SUPFAM" id="SSF64546">
    <property type="entry name" value="Satiety factor CART (cocaine and amphetamine regulated transcript)"/>
    <property type="match status" value="1"/>
</dbReference>
<reference evidence="5" key="2">
    <citation type="submission" date="2025-09" db="UniProtKB">
        <authorList>
            <consortium name="Ensembl"/>
        </authorList>
    </citation>
    <scope>IDENTIFICATION</scope>
</reference>
<dbReference type="Pfam" id="PF06373">
    <property type="entry name" value="CART"/>
    <property type="match status" value="1"/>
</dbReference>
<reference evidence="5" key="1">
    <citation type="submission" date="2025-08" db="UniProtKB">
        <authorList>
            <consortium name="Ensembl"/>
        </authorList>
    </citation>
    <scope>IDENTIFICATION</scope>
</reference>
<dbReference type="GO" id="GO:0005615">
    <property type="term" value="C:extracellular space"/>
    <property type="evidence" value="ECO:0007669"/>
    <property type="project" value="InterPro"/>
</dbReference>
<accession>A0A674JQK8</accession>
<dbReference type="GO" id="GO:0032099">
    <property type="term" value="P:negative regulation of appetite"/>
    <property type="evidence" value="ECO:0007669"/>
    <property type="project" value="InterPro"/>
</dbReference>
<protein>
    <submittedName>
        <fullName evidence="5">Uncharacterized protein</fullName>
    </submittedName>
</protein>